<evidence type="ECO:0000313" key="2">
    <source>
        <dbReference type="EMBL" id="KAH0818628.1"/>
    </source>
</evidence>
<accession>A0A8J6HS44</accession>
<sequence length="568" mass="64602">MKPIKRGFKMWVIACATTGYCLGMSLYEGADQSRNKNILLGEFVVNKLSCGFEGFFYCLFFDNFFSSIPLAKSLLDKKFFSCATIRQTRKFFPKNLLKSDENMKVGDVDRCMSGTEVSISKWKNRGKKSVAVVSTMHNPCETTRNTRTQKDGSRPLVTCPIAEKDYNKYMGGVDHLDQLHAAYSTGWKSRSWWMRIFYYCVEACIDDLECKRQASLEVSLQFSSFFQYGVYYKVVSCARNPKDDIIKSGSEKHSAENVSDNLRLAMLEWEITDRVKVIVTDNARNIVNTVKDIHEVKHVPCMAHTLQLVRGSMEDRGRHRIGISQKPHINAHVASQKYNGTEGLLQENGRRMVALPVLNYHVFRHKESRRVDATTPSLSTSGANAGDEAHQPKVIGEIIPWFDPQNQGLRRYVVVEPDDEKMEKILIQRMYRDRTDKYEVLMTALISRLSSSEEQHIQQLLQREDLRDPKFSEFLRQQQSQKTSCDTCGQIACHTKPSKSNQIHSALLLPSGKLGAGPLMAEIGSVPQQCHLFIVDLIAKEHFLVDTGAEISVYPVSKLGYRPTATEY</sequence>
<dbReference type="Proteomes" id="UP000719412">
    <property type="component" value="Unassembled WGS sequence"/>
</dbReference>
<keyword evidence="3" id="KW-1185">Reference proteome</keyword>
<dbReference type="EMBL" id="JABDTM020017029">
    <property type="protein sequence ID" value="KAH0818628.1"/>
    <property type="molecule type" value="Genomic_DNA"/>
</dbReference>
<dbReference type="Pfam" id="PF13843">
    <property type="entry name" value="DDE_Tnp_1_7"/>
    <property type="match status" value="1"/>
</dbReference>
<evidence type="ECO:0000259" key="1">
    <source>
        <dbReference type="Pfam" id="PF13843"/>
    </source>
</evidence>
<feature type="domain" description="PiggyBac transposable element-derived protein" evidence="1">
    <location>
        <begin position="2"/>
        <end position="205"/>
    </location>
</feature>
<dbReference type="InterPro" id="IPR012337">
    <property type="entry name" value="RNaseH-like_sf"/>
</dbReference>
<reference evidence="2" key="2">
    <citation type="submission" date="2021-08" db="EMBL/GenBank/DDBJ databases">
        <authorList>
            <person name="Eriksson T."/>
        </authorList>
    </citation>
    <scope>NUCLEOTIDE SEQUENCE</scope>
    <source>
        <strain evidence="2">Stoneville</strain>
        <tissue evidence="2">Whole head</tissue>
    </source>
</reference>
<dbReference type="PANTHER" id="PTHR46599">
    <property type="entry name" value="PIGGYBAC TRANSPOSABLE ELEMENT-DERIVED PROTEIN 4"/>
    <property type="match status" value="1"/>
</dbReference>
<comment type="caution">
    <text evidence="2">The sequence shown here is derived from an EMBL/GenBank/DDBJ whole genome shotgun (WGS) entry which is preliminary data.</text>
</comment>
<dbReference type="SUPFAM" id="SSF53098">
    <property type="entry name" value="Ribonuclease H-like"/>
    <property type="match status" value="1"/>
</dbReference>
<evidence type="ECO:0000313" key="3">
    <source>
        <dbReference type="Proteomes" id="UP000719412"/>
    </source>
</evidence>
<reference evidence="2" key="1">
    <citation type="journal article" date="2020" name="J Insects Food Feed">
        <title>The yellow mealworm (Tenebrio molitor) genome: a resource for the emerging insects as food and feed industry.</title>
        <authorList>
            <person name="Eriksson T."/>
            <person name="Andere A."/>
            <person name="Kelstrup H."/>
            <person name="Emery V."/>
            <person name="Picard C."/>
        </authorList>
    </citation>
    <scope>NUCLEOTIDE SEQUENCE</scope>
    <source>
        <strain evidence="2">Stoneville</strain>
        <tissue evidence="2">Whole head</tissue>
    </source>
</reference>
<dbReference type="AlphaFoldDB" id="A0A8J6HS44"/>
<dbReference type="PANTHER" id="PTHR46599:SF3">
    <property type="entry name" value="PIGGYBAC TRANSPOSABLE ELEMENT-DERIVED PROTEIN 4"/>
    <property type="match status" value="1"/>
</dbReference>
<name>A0A8J6HS44_TENMO</name>
<gene>
    <name evidence="2" type="ORF">GEV33_004163</name>
</gene>
<dbReference type="InterPro" id="IPR029526">
    <property type="entry name" value="PGBD"/>
</dbReference>
<organism evidence="2 3">
    <name type="scientific">Tenebrio molitor</name>
    <name type="common">Yellow mealworm beetle</name>
    <dbReference type="NCBI Taxonomy" id="7067"/>
    <lineage>
        <taxon>Eukaryota</taxon>
        <taxon>Metazoa</taxon>
        <taxon>Ecdysozoa</taxon>
        <taxon>Arthropoda</taxon>
        <taxon>Hexapoda</taxon>
        <taxon>Insecta</taxon>
        <taxon>Pterygota</taxon>
        <taxon>Neoptera</taxon>
        <taxon>Endopterygota</taxon>
        <taxon>Coleoptera</taxon>
        <taxon>Polyphaga</taxon>
        <taxon>Cucujiformia</taxon>
        <taxon>Tenebrionidae</taxon>
        <taxon>Tenebrio</taxon>
    </lineage>
</organism>
<protein>
    <recommendedName>
        <fullName evidence="1">PiggyBac transposable element-derived protein domain-containing protein</fullName>
    </recommendedName>
</protein>
<proteinExistence type="predicted"/>